<dbReference type="OMA" id="TKEYMAF"/>
<dbReference type="InParanoid" id="A0A3Q7JJN4"/>
<reference evidence="2" key="1">
    <citation type="journal article" date="2012" name="Nature">
        <title>The tomato genome sequence provides insights into fleshy fruit evolution.</title>
        <authorList>
            <consortium name="Tomato Genome Consortium"/>
        </authorList>
    </citation>
    <scope>NUCLEOTIDE SEQUENCE [LARGE SCALE GENOMIC DNA]</scope>
    <source>
        <strain evidence="2">cv. Heinz 1706</strain>
    </source>
</reference>
<dbReference type="EnsemblPlants" id="Solyc11g012370.1.1">
    <property type="protein sequence ID" value="Solyc11g012370.1.1.1"/>
    <property type="gene ID" value="Solyc11g012370.1"/>
</dbReference>
<name>A0A3Q7JJN4_SOLLC</name>
<keyword evidence="1" id="KW-0732">Signal</keyword>
<feature type="signal peptide" evidence="1">
    <location>
        <begin position="1"/>
        <end position="19"/>
    </location>
</feature>
<dbReference type="PaxDb" id="4081-Solyc11g012370.1.1"/>
<reference evidence="2" key="2">
    <citation type="submission" date="2019-01" db="UniProtKB">
        <authorList>
            <consortium name="EnsemblPlants"/>
        </authorList>
    </citation>
    <scope>IDENTIFICATION</scope>
    <source>
        <strain evidence="2">cv. Heinz 1706</strain>
    </source>
</reference>
<dbReference type="Proteomes" id="UP000004994">
    <property type="component" value="Chromosome 11"/>
</dbReference>
<dbReference type="Gramene" id="Solyc11g012370.1.1">
    <property type="protein sequence ID" value="Solyc11g012370.1.1.1"/>
    <property type="gene ID" value="Solyc11g012370.1"/>
</dbReference>
<evidence type="ECO:0000256" key="1">
    <source>
        <dbReference type="SAM" id="SignalP"/>
    </source>
</evidence>
<protein>
    <recommendedName>
        <fullName evidence="4">Cystatin domain-containing protein</fullName>
    </recommendedName>
</protein>
<dbReference type="SMR" id="A0A3Q7JJN4"/>
<evidence type="ECO:0008006" key="4">
    <source>
        <dbReference type="Google" id="ProtNLM"/>
    </source>
</evidence>
<sequence length="134" mass="15433">MTFKLTSLLFITLSTIAIASTFCLATNDDQRLLIQPNIWTELDPNDPRVVDIAKYAVKEATKRAKGVRVFKYVKVNQASVMHFDEYDNTYDLLVEATEMKSRVTQEYMAFPAETLDKITRKPIKRYLLSFNPTS</sequence>
<evidence type="ECO:0000313" key="3">
    <source>
        <dbReference type="Proteomes" id="UP000004994"/>
    </source>
</evidence>
<dbReference type="AlphaFoldDB" id="A0A3Q7JJN4"/>
<dbReference type="SUPFAM" id="SSF54403">
    <property type="entry name" value="Cystatin/monellin"/>
    <property type="match status" value="1"/>
</dbReference>
<feature type="chain" id="PRO_5018740107" description="Cystatin domain-containing protein" evidence="1">
    <location>
        <begin position="20"/>
        <end position="134"/>
    </location>
</feature>
<organism evidence="2">
    <name type="scientific">Solanum lycopersicum</name>
    <name type="common">Tomato</name>
    <name type="synonym">Lycopersicon esculentum</name>
    <dbReference type="NCBI Taxonomy" id="4081"/>
    <lineage>
        <taxon>Eukaryota</taxon>
        <taxon>Viridiplantae</taxon>
        <taxon>Streptophyta</taxon>
        <taxon>Embryophyta</taxon>
        <taxon>Tracheophyta</taxon>
        <taxon>Spermatophyta</taxon>
        <taxon>Magnoliopsida</taxon>
        <taxon>eudicotyledons</taxon>
        <taxon>Gunneridae</taxon>
        <taxon>Pentapetalae</taxon>
        <taxon>asterids</taxon>
        <taxon>lamiids</taxon>
        <taxon>Solanales</taxon>
        <taxon>Solanaceae</taxon>
        <taxon>Solanoideae</taxon>
        <taxon>Solaneae</taxon>
        <taxon>Solanum</taxon>
        <taxon>Solanum subgen. Lycopersicon</taxon>
    </lineage>
</organism>
<gene>
    <name evidence="2" type="primary">LOC101257825</name>
</gene>
<dbReference type="OrthoDB" id="1301755at2759"/>
<proteinExistence type="predicted"/>
<evidence type="ECO:0000313" key="2">
    <source>
        <dbReference type="EnsemblPlants" id="Solyc11g012370.1.1.1"/>
    </source>
</evidence>
<dbReference type="Gene3D" id="3.10.450.10">
    <property type="match status" value="1"/>
</dbReference>
<dbReference type="InterPro" id="IPR046350">
    <property type="entry name" value="Cystatin_sf"/>
</dbReference>
<accession>A0A3Q7JJN4</accession>
<keyword evidence="3" id="KW-1185">Reference proteome</keyword>